<sequence>MRAIWTGAIGFGLVNIPVKIYSAVQDIRPDFDLLERKTLARIRYKRVNEDTGKEVDWSDIVKGHYLKDRYVVLEEGDFEAASPEKTKTINLQSFVRESQIESVFFESPYYLAPVKGGERAYSLLFEALRKTKMAGLSTFVMRNTESLALIRAYEGLLLLNTLRFQEQIRPAAELKISIAPVSRPEMEMAVQLVKRHSANFDIRNYKDEYSKELNKLIKEKARGKHPTIRKLKAAPRKSDDLLEQLKASLA</sequence>
<dbReference type="SMART" id="SM00559">
    <property type="entry name" value="Ku78"/>
    <property type="match status" value="1"/>
</dbReference>
<evidence type="ECO:0000259" key="3">
    <source>
        <dbReference type="SMART" id="SM00559"/>
    </source>
</evidence>
<comment type="caution">
    <text evidence="4">The sequence shown here is derived from an EMBL/GenBank/DDBJ whole genome shotgun (WGS) entry which is preliminary data.</text>
</comment>
<dbReference type="Proteomes" id="UP001501508">
    <property type="component" value="Unassembled WGS sequence"/>
</dbReference>
<evidence type="ECO:0000256" key="1">
    <source>
        <dbReference type="ARBA" id="ARBA00023125"/>
    </source>
</evidence>
<keyword evidence="5" id="KW-1185">Reference proteome</keyword>
<dbReference type="InterPro" id="IPR009187">
    <property type="entry name" value="Prok_Ku"/>
</dbReference>
<dbReference type="PANTHER" id="PTHR41251:SF1">
    <property type="entry name" value="NON-HOMOLOGOUS END JOINING PROTEIN KU"/>
    <property type="match status" value="1"/>
</dbReference>
<keyword evidence="2" id="KW-0234">DNA repair</keyword>
<dbReference type="InterPro" id="IPR006164">
    <property type="entry name" value="DNA_bd_Ku70/Ku80"/>
</dbReference>
<dbReference type="PIRSF" id="PIRSF006493">
    <property type="entry name" value="Prok_Ku"/>
    <property type="match status" value="1"/>
</dbReference>
<evidence type="ECO:0000313" key="4">
    <source>
        <dbReference type="EMBL" id="GAA4439554.1"/>
    </source>
</evidence>
<dbReference type="HAMAP" id="MF_01875">
    <property type="entry name" value="Prokaryotic_Ku"/>
    <property type="match status" value="1"/>
</dbReference>
<dbReference type="SUPFAM" id="SSF100939">
    <property type="entry name" value="SPOC domain-like"/>
    <property type="match status" value="1"/>
</dbReference>
<dbReference type="Gene3D" id="2.40.290.10">
    <property type="match status" value="1"/>
</dbReference>
<reference evidence="5" key="1">
    <citation type="journal article" date="2019" name="Int. J. Syst. Evol. Microbiol.">
        <title>The Global Catalogue of Microorganisms (GCM) 10K type strain sequencing project: providing services to taxonomists for standard genome sequencing and annotation.</title>
        <authorList>
            <consortium name="The Broad Institute Genomics Platform"/>
            <consortium name="The Broad Institute Genome Sequencing Center for Infectious Disease"/>
            <person name="Wu L."/>
            <person name="Ma J."/>
        </authorList>
    </citation>
    <scope>NUCLEOTIDE SEQUENCE [LARGE SCALE GENOMIC DNA]</scope>
    <source>
        <strain evidence="5">JCM 31920</strain>
    </source>
</reference>
<comment type="function">
    <text evidence="2">With LigD forms a non-homologous end joining (NHEJ) DNA repair enzyme, which repairs dsDNA breaks with reduced fidelity. Binds linear dsDNA with 5'- and 3'- overhangs but not closed circular dsDNA nor ssDNA. Recruits and stimulates the ligase activity of LigD.</text>
</comment>
<dbReference type="InterPro" id="IPR016194">
    <property type="entry name" value="SPOC-like_C_dom_sf"/>
</dbReference>
<feature type="domain" description="Ku" evidence="3">
    <location>
        <begin position="52"/>
        <end position="179"/>
    </location>
</feature>
<comment type="subunit">
    <text evidence="2">Homodimer. Interacts with LigD.</text>
</comment>
<dbReference type="Pfam" id="PF02735">
    <property type="entry name" value="Ku"/>
    <property type="match status" value="1"/>
</dbReference>
<dbReference type="PANTHER" id="PTHR41251">
    <property type="entry name" value="NON-HOMOLOGOUS END JOINING PROTEIN KU"/>
    <property type="match status" value="1"/>
</dbReference>
<organism evidence="4 5">
    <name type="scientific">Ravibacter arvi</name>
    <dbReference type="NCBI Taxonomy" id="2051041"/>
    <lineage>
        <taxon>Bacteria</taxon>
        <taxon>Pseudomonadati</taxon>
        <taxon>Bacteroidota</taxon>
        <taxon>Cytophagia</taxon>
        <taxon>Cytophagales</taxon>
        <taxon>Spirosomataceae</taxon>
        <taxon>Ravibacter</taxon>
    </lineage>
</organism>
<keyword evidence="2" id="KW-0227">DNA damage</keyword>
<dbReference type="EMBL" id="BAABEY010000021">
    <property type="protein sequence ID" value="GAA4439554.1"/>
    <property type="molecule type" value="Genomic_DNA"/>
</dbReference>
<accession>A0ABP8LZ76</accession>
<keyword evidence="2" id="KW-0233">DNA recombination</keyword>
<protein>
    <recommendedName>
        <fullName evidence="2">Non-homologous end joining protein Ku</fullName>
    </recommendedName>
</protein>
<dbReference type="RefSeq" id="WP_345028815.1">
    <property type="nucleotide sequence ID" value="NZ_BAABEY010000021.1"/>
</dbReference>
<dbReference type="NCBIfam" id="TIGR02772">
    <property type="entry name" value="Ku_bact"/>
    <property type="match status" value="1"/>
</dbReference>
<gene>
    <name evidence="2" type="primary">ku</name>
    <name evidence="4" type="ORF">GCM10023091_21920</name>
</gene>
<evidence type="ECO:0000313" key="5">
    <source>
        <dbReference type="Proteomes" id="UP001501508"/>
    </source>
</evidence>
<proteinExistence type="inferred from homology"/>
<keyword evidence="1 2" id="KW-0238">DNA-binding</keyword>
<evidence type="ECO:0000256" key="2">
    <source>
        <dbReference type="HAMAP-Rule" id="MF_01875"/>
    </source>
</evidence>
<comment type="similarity">
    <text evidence="2">Belongs to the prokaryotic Ku family.</text>
</comment>
<name>A0ABP8LZ76_9BACT</name>